<evidence type="ECO:0000313" key="3">
    <source>
        <dbReference type="Proteomes" id="UP001215712"/>
    </source>
</evidence>
<dbReference type="InterPro" id="IPR011990">
    <property type="entry name" value="TPR-like_helical_dom_sf"/>
</dbReference>
<name>A0AAD6MU93_9EURO</name>
<dbReference type="Proteomes" id="UP001215712">
    <property type="component" value="Unassembled WGS sequence"/>
</dbReference>
<dbReference type="AlphaFoldDB" id="A0AAD6MU93"/>
<gene>
    <name evidence="2" type="ORF">N7493_007732</name>
</gene>
<reference evidence="2" key="1">
    <citation type="journal article" date="2023" name="IMA Fungus">
        <title>Comparative genomic study of the Penicillium genus elucidates a diverse pangenome and 15 lateral gene transfer events.</title>
        <authorList>
            <person name="Petersen C."/>
            <person name="Sorensen T."/>
            <person name="Nielsen M.R."/>
            <person name="Sondergaard T.E."/>
            <person name="Sorensen J.L."/>
            <person name="Fitzpatrick D.A."/>
            <person name="Frisvad J.C."/>
            <person name="Nielsen K.L."/>
        </authorList>
    </citation>
    <scope>NUCLEOTIDE SEQUENCE</scope>
    <source>
        <strain evidence="2">IBT 17514</strain>
    </source>
</reference>
<reference evidence="2" key="2">
    <citation type="submission" date="2023-01" db="EMBL/GenBank/DDBJ databases">
        <authorList>
            <person name="Petersen C."/>
        </authorList>
    </citation>
    <scope>NUCLEOTIDE SEQUENCE</scope>
    <source>
        <strain evidence="2">IBT 17514</strain>
    </source>
</reference>
<accession>A0AAD6MU93</accession>
<dbReference type="SUPFAM" id="SSF48452">
    <property type="entry name" value="TPR-like"/>
    <property type="match status" value="1"/>
</dbReference>
<dbReference type="InterPro" id="IPR001849">
    <property type="entry name" value="PH_domain"/>
</dbReference>
<sequence length="235" mass="27057">MQFRYSSAEKTNFPWETAIPITPFWDTWTYKDAYSSLKAITVEELEPYDLDSKYGAAPQEKKYAVILDVLREKLHREETKGAMPEEFYTNDYKSWVRVWLAIGSVNLKLGRVNEAEAAHRILVERRQDPNDIVPLNNLSAFLVQYTTRYAEGKALALKSVAWLDNRLGKASLQSIGARKNIAEADWKDGNHEEAEKTITEIFELVDELKATEFSMYAEDEKEHAEAWLAELKKTA</sequence>
<protein>
    <recommendedName>
        <fullName evidence="1">PH domain-containing protein</fullName>
    </recommendedName>
</protein>
<dbReference type="PROSITE" id="PS50003">
    <property type="entry name" value="PH_DOMAIN"/>
    <property type="match status" value="1"/>
</dbReference>
<proteinExistence type="predicted"/>
<keyword evidence="3" id="KW-1185">Reference proteome</keyword>
<evidence type="ECO:0000259" key="1">
    <source>
        <dbReference type="PROSITE" id="PS50003"/>
    </source>
</evidence>
<dbReference type="EMBL" id="JAQJAN010000011">
    <property type="protein sequence ID" value="KAJ5719277.1"/>
    <property type="molecule type" value="Genomic_DNA"/>
</dbReference>
<comment type="caution">
    <text evidence="2">The sequence shown here is derived from an EMBL/GenBank/DDBJ whole genome shotgun (WGS) entry which is preliminary data.</text>
</comment>
<dbReference type="Gene3D" id="1.25.40.10">
    <property type="entry name" value="Tetratricopeptide repeat domain"/>
    <property type="match status" value="1"/>
</dbReference>
<evidence type="ECO:0000313" key="2">
    <source>
        <dbReference type="EMBL" id="KAJ5719277.1"/>
    </source>
</evidence>
<organism evidence="2 3">
    <name type="scientific">Penicillium malachiteum</name>
    <dbReference type="NCBI Taxonomy" id="1324776"/>
    <lineage>
        <taxon>Eukaryota</taxon>
        <taxon>Fungi</taxon>
        <taxon>Dikarya</taxon>
        <taxon>Ascomycota</taxon>
        <taxon>Pezizomycotina</taxon>
        <taxon>Eurotiomycetes</taxon>
        <taxon>Eurotiomycetidae</taxon>
        <taxon>Eurotiales</taxon>
        <taxon>Aspergillaceae</taxon>
        <taxon>Penicillium</taxon>
    </lineage>
</organism>
<feature type="domain" description="PH" evidence="1">
    <location>
        <begin position="76"/>
        <end position="235"/>
    </location>
</feature>